<evidence type="ECO:0000256" key="1">
    <source>
        <dbReference type="SAM" id="Phobius"/>
    </source>
</evidence>
<comment type="caution">
    <text evidence="2">The sequence shown here is derived from an EMBL/GenBank/DDBJ whole genome shotgun (WGS) entry which is preliminary data.</text>
</comment>
<protein>
    <recommendedName>
        <fullName evidence="4">PepSY domain-containing protein</fullName>
    </recommendedName>
</protein>
<keyword evidence="1" id="KW-1133">Transmembrane helix</keyword>
<dbReference type="EMBL" id="JAUKUC010000001">
    <property type="protein sequence ID" value="MDO1514529.1"/>
    <property type="molecule type" value="Genomic_DNA"/>
</dbReference>
<sequence length="67" mass="7666">MTIRKFILQLHKILGLVTGVVVFIVAINGCCWSFRKEIASFYDGYKKVMPQELPMHNVLYMASLCSI</sequence>
<dbReference type="RefSeq" id="WP_304437186.1">
    <property type="nucleotide sequence ID" value="NZ_JAUKUC010000001.1"/>
</dbReference>
<reference evidence="2" key="2">
    <citation type="submission" date="2023-06" db="EMBL/GenBank/DDBJ databases">
        <authorList>
            <person name="Lucena T."/>
            <person name="Sun Q."/>
        </authorList>
    </citation>
    <scope>NUCLEOTIDE SEQUENCE</scope>
    <source>
        <strain evidence="2">CECT 8869</strain>
    </source>
</reference>
<feature type="transmembrane region" description="Helical" evidence="1">
    <location>
        <begin position="12"/>
        <end position="35"/>
    </location>
</feature>
<evidence type="ECO:0000313" key="3">
    <source>
        <dbReference type="Proteomes" id="UP001168579"/>
    </source>
</evidence>
<evidence type="ECO:0000313" key="2">
    <source>
        <dbReference type="EMBL" id="MDO1514529.1"/>
    </source>
</evidence>
<keyword evidence="3" id="KW-1185">Reference proteome</keyword>
<keyword evidence="1" id="KW-0812">Transmembrane</keyword>
<dbReference type="Proteomes" id="UP001168579">
    <property type="component" value="Unassembled WGS sequence"/>
</dbReference>
<gene>
    <name evidence="2" type="ORF">Q2T41_17890</name>
</gene>
<accession>A0ABT8RVR4</accession>
<evidence type="ECO:0008006" key="4">
    <source>
        <dbReference type="Google" id="ProtNLM"/>
    </source>
</evidence>
<proteinExistence type="predicted"/>
<organism evidence="2 3">
    <name type="scientific">Maribacter confluentis</name>
    <dbReference type="NCBI Taxonomy" id="1656093"/>
    <lineage>
        <taxon>Bacteria</taxon>
        <taxon>Pseudomonadati</taxon>
        <taxon>Bacteroidota</taxon>
        <taxon>Flavobacteriia</taxon>
        <taxon>Flavobacteriales</taxon>
        <taxon>Flavobacteriaceae</taxon>
        <taxon>Maribacter</taxon>
    </lineage>
</organism>
<keyword evidence="1" id="KW-0472">Membrane</keyword>
<reference evidence="2" key="1">
    <citation type="journal article" date="2014" name="Int. J. Syst. Evol. Microbiol.">
        <title>Complete genome of a new Firmicutes species belonging to the dominant human colonic microbiota ('Ruminococcus bicirculans') reveals two chromosomes and a selective capacity to utilize plant glucans.</title>
        <authorList>
            <consortium name="NISC Comparative Sequencing Program"/>
            <person name="Wegmann U."/>
            <person name="Louis P."/>
            <person name="Goesmann A."/>
            <person name="Henrissat B."/>
            <person name="Duncan S.H."/>
            <person name="Flint H.J."/>
        </authorList>
    </citation>
    <scope>NUCLEOTIDE SEQUENCE</scope>
    <source>
        <strain evidence="2">CECT 8869</strain>
    </source>
</reference>
<name>A0ABT8RVR4_9FLAO</name>